<organism evidence="1">
    <name type="scientific">Dendroctonus ponderosae</name>
    <name type="common">Mountain pine beetle</name>
    <dbReference type="NCBI Taxonomy" id="77166"/>
    <lineage>
        <taxon>Eukaryota</taxon>
        <taxon>Metazoa</taxon>
        <taxon>Ecdysozoa</taxon>
        <taxon>Arthropoda</taxon>
        <taxon>Hexapoda</taxon>
        <taxon>Insecta</taxon>
        <taxon>Pterygota</taxon>
        <taxon>Neoptera</taxon>
        <taxon>Endopterygota</taxon>
        <taxon>Coleoptera</taxon>
        <taxon>Polyphaga</taxon>
        <taxon>Cucujiformia</taxon>
        <taxon>Curculionidae</taxon>
        <taxon>Scolytinae</taxon>
        <taxon>Dendroctonus</taxon>
    </lineage>
</organism>
<name>N6U7Z8_DENPD</name>
<protein>
    <submittedName>
        <fullName evidence="1">Uncharacterized protein</fullName>
    </submittedName>
</protein>
<accession>N6U7Z8</accession>
<proteinExistence type="predicted"/>
<dbReference type="HOGENOM" id="CLU_1379410_0_0_1"/>
<dbReference type="EMBL" id="KB740936">
    <property type="protein sequence ID" value="ENN77795.1"/>
    <property type="molecule type" value="Genomic_DNA"/>
</dbReference>
<feature type="non-terminal residue" evidence="1">
    <location>
        <position position="1"/>
    </location>
</feature>
<evidence type="ECO:0000313" key="1">
    <source>
        <dbReference type="EMBL" id="ENN77795.1"/>
    </source>
</evidence>
<gene>
    <name evidence="1" type="ORF">YQE_05722</name>
</gene>
<dbReference type="OrthoDB" id="10054666at2759"/>
<sequence>MGGETVGKNDTCDTRHRWKDNIKADLTKMNTPMDMNLLENRETWRNIVQSAMTHPGLIYCKNCHRSKRTPREKVEHAYYHPTYRTSLYNDLMYDMNKTSWFQNEIPNENRFIEPYYVHKIFVSTGSGLTRWKTFNSDTYQNIYGEAEPANDRSTDEDWYQRTVEENFKNEDMFIYSVPFEISGNCLSENQTQFKVEDV</sequence>
<reference evidence="1" key="1">
    <citation type="journal article" date="2013" name="Genome Biol.">
        <title>Draft genome of the mountain pine beetle, Dendroctonus ponderosae Hopkins, a major forest pest.</title>
        <authorList>
            <person name="Keeling C.I."/>
            <person name="Yuen M.M."/>
            <person name="Liao N.Y."/>
            <person name="Docking T.R."/>
            <person name="Chan S.K."/>
            <person name="Taylor G.A."/>
            <person name="Palmquist D.L."/>
            <person name="Jackman S.D."/>
            <person name="Nguyen A."/>
            <person name="Li M."/>
            <person name="Henderson H."/>
            <person name="Janes J.K."/>
            <person name="Zhao Y."/>
            <person name="Pandoh P."/>
            <person name="Moore R."/>
            <person name="Sperling F.A."/>
            <person name="Huber D.P."/>
            <person name="Birol I."/>
            <person name="Jones S.J."/>
            <person name="Bohlmann J."/>
        </authorList>
    </citation>
    <scope>NUCLEOTIDE SEQUENCE</scope>
</reference>
<dbReference type="AlphaFoldDB" id="N6U7Z8"/>